<reference evidence="3 4" key="1">
    <citation type="submission" date="2024-04" db="EMBL/GenBank/DDBJ databases">
        <title>Human intestinal bacterial collection.</title>
        <authorList>
            <person name="Pauvert C."/>
            <person name="Hitch T.C.A."/>
            <person name="Clavel T."/>
        </authorList>
    </citation>
    <scope>NUCLEOTIDE SEQUENCE [LARGE SCALE GENOMIC DNA]</scope>
    <source>
        <strain evidence="3 4">CLA-AA-H197</strain>
    </source>
</reference>
<dbReference type="InterPro" id="IPR002656">
    <property type="entry name" value="Acyl_transf_3_dom"/>
</dbReference>
<dbReference type="RefSeq" id="WP_349183302.1">
    <property type="nucleotide sequence ID" value="NZ_JBBNGS010000030.1"/>
</dbReference>
<evidence type="ECO:0000313" key="3">
    <source>
        <dbReference type="EMBL" id="MEQ2638625.1"/>
    </source>
</evidence>
<keyword evidence="1" id="KW-0472">Membrane</keyword>
<dbReference type="Proteomes" id="UP001478817">
    <property type="component" value="Unassembled WGS sequence"/>
</dbReference>
<keyword evidence="1" id="KW-1133">Transmembrane helix</keyword>
<keyword evidence="3" id="KW-0808">Transferase</keyword>
<comment type="caution">
    <text evidence="3">The sequence shown here is derived from an EMBL/GenBank/DDBJ whole genome shotgun (WGS) entry which is preliminary data.</text>
</comment>
<name>A0ABV1IIA2_9ACTN</name>
<evidence type="ECO:0000256" key="1">
    <source>
        <dbReference type="SAM" id="Phobius"/>
    </source>
</evidence>
<evidence type="ECO:0000259" key="2">
    <source>
        <dbReference type="Pfam" id="PF01757"/>
    </source>
</evidence>
<feature type="transmembrane region" description="Helical" evidence="1">
    <location>
        <begin position="342"/>
        <end position="363"/>
    </location>
</feature>
<dbReference type="GO" id="GO:0016746">
    <property type="term" value="F:acyltransferase activity"/>
    <property type="evidence" value="ECO:0007669"/>
    <property type="project" value="UniProtKB-KW"/>
</dbReference>
<feature type="transmembrane region" description="Helical" evidence="1">
    <location>
        <begin position="114"/>
        <end position="135"/>
    </location>
</feature>
<feature type="transmembrane region" description="Helical" evidence="1">
    <location>
        <begin position="267"/>
        <end position="290"/>
    </location>
</feature>
<keyword evidence="3" id="KW-0012">Acyltransferase</keyword>
<feature type="domain" description="Acyltransferase 3" evidence="2">
    <location>
        <begin position="27"/>
        <end position="352"/>
    </location>
</feature>
<proteinExistence type="predicted"/>
<feature type="transmembrane region" description="Helical" evidence="1">
    <location>
        <begin position="31"/>
        <end position="53"/>
    </location>
</feature>
<sequence>MPFSILVGKTQPRRTAIEKTVKKPRNPRIEALRLVAIAAIAVFHTFQPWFAAAADASSELALSFPWLGNTDCLAVLGWLNLLGAYGNHVFYLISGYFLLPSAISGRPLRTGRKVMVILVSVLFYATLSLLLGRIVTMESVSLHQTGWLLGGLEFIWVYLALVLLTPLMAQVARKLPQWRRAVLILAGVVFGLNAYIAFVSPGEADRGLLEWRKLMSAASYLVAYLTGAALSYEQARPVKAKRLLVGCILASAFIEGGLAVAGSPDLVAATSFKSTSLLSYLLAVASLAYARQSTEERVNAPSRLLAAASSILGFYISQSMTADIWRPAFEHACARAALAGGAPSLIMCGVALSLADVCIVVLFDQLTRSKLLRLLKLS</sequence>
<gene>
    <name evidence="3" type="ORF">AAAT05_09785</name>
</gene>
<feature type="transmembrane region" description="Helical" evidence="1">
    <location>
        <begin position="302"/>
        <end position="322"/>
    </location>
</feature>
<feature type="transmembrane region" description="Helical" evidence="1">
    <location>
        <begin position="214"/>
        <end position="231"/>
    </location>
</feature>
<feature type="transmembrane region" description="Helical" evidence="1">
    <location>
        <begin position="243"/>
        <end position="261"/>
    </location>
</feature>
<dbReference type="EC" id="2.3.1.-" evidence="3"/>
<keyword evidence="1" id="KW-0812">Transmembrane</keyword>
<keyword evidence="4" id="KW-1185">Reference proteome</keyword>
<feature type="transmembrane region" description="Helical" evidence="1">
    <location>
        <begin position="181"/>
        <end position="202"/>
    </location>
</feature>
<dbReference type="Pfam" id="PF01757">
    <property type="entry name" value="Acyl_transf_3"/>
    <property type="match status" value="1"/>
</dbReference>
<organism evidence="3 4">
    <name type="scientific">Paratractidigestivibacter faecalis</name>
    <dbReference type="NCBI Taxonomy" id="2292441"/>
    <lineage>
        <taxon>Bacteria</taxon>
        <taxon>Bacillati</taxon>
        <taxon>Actinomycetota</taxon>
        <taxon>Coriobacteriia</taxon>
        <taxon>Coriobacteriales</taxon>
        <taxon>Atopobiaceae</taxon>
        <taxon>Paratractidigestivibacter</taxon>
    </lineage>
</organism>
<accession>A0ABV1IIA2</accession>
<evidence type="ECO:0000313" key="4">
    <source>
        <dbReference type="Proteomes" id="UP001478817"/>
    </source>
</evidence>
<feature type="transmembrane region" description="Helical" evidence="1">
    <location>
        <begin position="147"/>
        <end position="169"/>
    </location>
</feature>
<dbReference type="EMBL" id="JBBNGS010000030">
    <property type="protein sequence ID" value="MEQ2638625.1"/>
    <property type="molecule type" value="Genomic_DNA"/>
</dbReference>
<protein>
    <submittedName>
        <fullName evidence="3">Acyltransferase</fullName>
        <ecNumber evidence="3">2.3.1.-</ecNumber>
    </submittedName>
</protein>
<feature type="transmembrane region" description="Helical" evidence="1">
    <location>
        <begin position="73"/>
        <end position="93"/>
    </location>
</feature>